<evidence type="ECO:0000313" key="3">
    <source>
        <dbReference type="Proteomes" id="UP001153954"/>
    </source>
</evidence>
<dbReference type="Proteomes" id="UP001153954">
    <property type="component" value="Unassembled WGS sequence"/>
</dbReference>
<evidence type="ECO:0000256" key="1">
    <source>
        <dbReference type="SAM" id="MobiDB-lite"/>
    </source>
</evidence>
<sequence>MEGRLTDEQMLRILEDSDSEEEIMKILDQEEDKEDEDREVGPEIKNPSTELHDQMPAPVVISQSLDEHSVVSHTITGHKPSDILSLTYGFDAGAAAKSAQEHQMR</sequence>
<keyword evidence="3" id="KW-1185">Reference proteome</keyword>
<reference evidence="2" key="1">
    <citation type="submission" date="2022-03" db="EMBL/GenBank/DDBJ databases">
        <authorList>
            <person name="Tunstrom K."/>
        </authorList>
    </citation>
    <scope>NUCLEOTIDE SEQUENCE</scope>
</reference>
<feature type="compositionally biased region" description="Acidic residues" evidence="1">
    <location>
        <begin position="29"/>
        <end position="38"/>
    </location>
</feature>
<organism evidence="2 3">
    <name type="scientific">Euphydryas editha</name>
    <name type="common">Edith's checkerspot</name>
    <dbReference type="NCBI Taxonomy" id="104508"/>
    <lineage>
        <taxon>Eukaryota</taxon>
        <taxon>Metazoa</taxon>
        <taxon>Ecdysozoa</taxon>
        <taxon>Arthropoda</taxon>
        <taxon>Hexapoda</taxon>
        <taxon>Insecta</taxon>
        <taxon>Pterygota</taxon>
        <taxon>Neoptera</taxon>
        <taxon>Endopterygota</taxon>
        <taxon>Lepidoptera</taxon>
        <taxon>Glossata</taxon>
        <taxon>Ditrysia</taxon>
        <taxon>Papilionoidea</taxon>
        <taxon>Nymphalidae</taxon>
        <taxon>Nymphalinae</taxon>
        <taxon>Euphydryas</taxon>
    </lineage>
</organism>
<proteinExistence type="predicted"/>
<gene>
    <name evidence="2" type="ORF">EEDITHA_LOCUS18674</name>
</gene>
<comment type="caution">
    <text evidence="2">The sequence shown here is derived from an EMBL/GenBank/DDBJ whole genome shotgun (WGS) entry which is preliminary data.</text>
</comment>
<evidence type="ECO:0000313" key="2">
    <source>
        <dbReference type="EMBL" id="CAH2104277.1"/>
    </source>
</evidence>
<name>A0AAU9UYY4_EUPED</name>
<dbReference type="EMBL" id="CAKOGL010000027">
    <property type="protein sequence ID" value="CAH2104277.1"/>
    <property type="molecule type" value="Genomic_DNA"/>
</dbReference>
<feature type="region of interest" description="Disordered" evidence="1">
    <location>
        <begin position="28"/>
        <end position="55"/>
    </location>
</feature>
<dbReference type="AlphaFoldDB" id="A0AAU9UYY4"/>
<accession>A0AAU9UYY4</accession>
<protein>
    <submittedName>
        <fullName evidence="2">Uncharacterized protein</fullName>
    </submittedName>
</protein>